<dbReference type="Pfam" id="PF03170">
    <property type="entry name" value="BcsB"/>
    <property type="match status" value="1"/>
</dbReference>
<dbReference type="Gene3D" id="2.60.120.260">
    <property type="entry name" value="Galactose-binding domain-like"/>
    <property type="match status" value="2"/>
</dbReference>
<dbReference type="Proteomes" id="UP001523401">
    <property type="component" value="Unassembled WGS sequence"/>
</dbReference>
<dbReference type="Pfam" id="PF00535">
    <property type="entry name" value="Glycos_transf_2"/>
    <property type="match status" value="1"/>
</dbReference>
<comment type="pathway">
    <text evidence="13">Glycan metabolism; bacterial cellulose biosynthesis.</text>
</comment>
<dbReference type="InterPro" id="IPR029044">
    <property type="entry name" value="Nucleotide-diphossugar_trans"/>
</dbReference>
<feature type="transmembrane region" description="Helical" evidence="13">
    <location>
        <begin position="78"/>
        <end position="95"/>
    </location>
</feature>
<feature type="compositionally biased region" description="Low complexity" evidence="14">
    <location>
        <begin position="812"/>
        <end position="827"/>
    </location>
</feature>
<feature type="transmembrane region" description="Helical" evidence="13">
    <location>
        <begin position="107"/>
        <end position="128"/>
    </location>
</feature>
<evidence type="ECO:0000256" key="10">
    <source>
        <dbReference type="ARBA" id="ARBA00022989"/>
    </source>
</evidence>
<reference evidence="17 18" key="1">
    <citation type="submission" date="2022-06" db="EMBL/GenBank/DDBJ databases">
        <title>Whole-genome of Asaia lannensis strain LMG 27011T.</title>
        <authorList>
            <person name="Sombolestani A."/>
        </authorList>
    </citation>
    <scope>NUCLEOTIDE SEQUENCE [LARGE SCALE GENOMIC DNA]</scope>
    <source>
        <strain evidence="17 18">NBRC 102526</strain>
    </source>
</reference>
<dbReference type="EMBL" id="JAMXQU010000012">
    <property type="protein sequence ID" value="MCO6160961.1"/>
    <property type="molecule type" value="Genomic_DNA"/>
</dbReference>
<organism evidence="17 18">
    <name type="scientific">Asaia lannensis NBRC 102526</name>
    <dbReference type="NCBI Taxonomy" id="1307926"/>
    <lineage>
        <taxon>Bacteria</taxon>
        <taxon>Pseudomonadati</taxon>
        <taxon>Pseudomonadota</taxon>
        <taxon>Alphaproteobacteria</taxon>
        <taxon>Acetobacterales</taxon>
        <taxon>Acetobacteraceae</taxon>
        <taxon>Asaia</taxon>
    </lineage>
</organism>
<evidence type="ECO:0000256" key="13">
    <source>
        <dbReference type="RuleBase" id="RU365020"/>
    </source>
</evidence>
<feature type="domain" description="Glycosyltransferase 2-like" evidence="15">
    <location>
        <begin position="153"/>
        <end position="322"/>
    </location>
</feature>
<proteinExistence type="inferred from homology"/>
<evidence type="ECO:0000256" key="9">
    <source>
        <dbReference type="ARBA" id="ARBA00022916"/>
    </source>
</evidence>
<gene>
    <name evidence="17" type="primary">bcsA</name>
    <name evidence="17" type="ORF">NF685_13050</name>
</gene>
<comment type="similarity">
    <text evidence="2">In the N-terminal section; belongs to the glycosyltransferase 2 family.</text>
</comment>
<feature type="region of interest" description="Disordered" evidence="14">
    <location>
        <begin position="758"/>
        <end position="841"/>
    </location>
</feature>
<dbReference type="SUPFAM" id="SSF53448">
    <property type="entry name" value="Nucleotide-diphospho-sugar transferases"/>
    <property type="match status" value="1"/>
</dbReference>
<dbReference type="Pfam" id="PF07238">
    <property type="entry name" value="PilZ"/>
    <property type="match status" value="1"/>
</dbReference>
<name>A0ABT1CJB7_9PROT</name>
<dbReference type="PANTHER" id="PTHR43867:SF2">
    <property type="entry name" value="CELLULOSE SYNTHASE CATALYTIC SUBUNIT A [UDP-FORMING]"/>
    <property type="match status" value="1"/>
</dbReference>
<comment type="similarity">
    <text evidence="3">In the C-terminal section; belongs to the AcsB/BcsB family.</text>
</comment>
<dbReference type="InterPro" id="IPR003920">
    <property type="entry name" value="Cell_synth_B"/>
</dbReference>
<evidence type="ECO:0000256" key="14">
    <source>
        <dbReference type="SAM" id="MobiDB-lite"/>
    </source>
</evidence>
<keyword evidence="6 13" id="KW-0328">Glycosyltransferase</keyword>
<keyword evidence="8 13" id="KW-0812">Transmembrane</keyword>
<evidence type="ECO:0000256" key="2">
    <source>
        <dbReference type="ARBA" id="ARBA00010003"/>
    </source>
</evidence>
<comment type="caution">
    <text evidence="17">The sequence shown here is derived from an EMBL/GenBank/DDBJ whole genome shotgun (WGS) entry which is preliminary data.</text>
</comment>
<evidence type="ECO:0000256" key="11">
    <source>
        <dbReference type="ARBA" id="ARBA00023136"/>
    </source>
</evidence>
<evidence type="ECO:0000259" key="15">
    <source>
        <dbReference type="Pfam" id="PF00535"/>
    </source>
</evidence>
<evidence type="ECO:0000259" key="16">
    <source>
        <dbReference type="Pfam" id="PF07238"/>
    </source>
</evidence>
<dbReference type="PRINTS" id="PR01440">
    <property type="entry name" value="CELLSNTHASEB"/>
</dbReference>
<evidence type="ECO:0000256" key="3">
    <source>
        <dbReference type="ARBA" id="ARBA00010653"/>
    </source>
</evidence>
<evidence type="ECO:0000256" key="8">
    <source>
        <dbReference type="ARBA" id="ARBA00022692"/>
    </source>
</evidence>
<dbReference type="NCBIfam" id="TIGR03030">
    <property type="entry name" value="CelA"/>
    <property type="match status" value="1"/>
</dbReference>
<feature type="domain" description="PilZ" evidence="16">
    <location>
        <begin position="572"/>
        <end position="671"/>
    </location>
</feature>
<sequence>MKHARQGLYALETWLDNASASTSRAVIKTTLIAFAILCMVLAAFVHLNLAGQTVVCIFGILLFLLVNRHPGPRATMVLKGLSIIVSLRYLSWRLTETLNFSSLTQTILGTVLVIAEIYAFLMLILSYFQSLHPLKRGVAPMPRDVTTWPSVDIYIPTYNEELRIVRQTVLAAMGIDWPSDRLNVYLLDDGHREEFREFAESCGAGYIARADNSHAKAGNLNHAMQLTKGELIAIFDCDHIAKRSFLQETVGPFMSEPHLALIQTPHHFYSQDPFQRNFAHGAVVPPEGNLFYGLIQDGNDFWNATFFCGSCAVIRRAALAEIGGVAVETVTEDMHTALKLQRRGWSTAYLAKPLAAGLSTERLILHVGQRMRWARGMLQILRLDNPLTGPGLNFAQRLCYFAAIASFLFAIPRLVFLTSPMAYLLFNQTLIDASPFAIAIYAMPHLVHSVLTSARTNRNWRYSLWSEVYETTLAPFLARVSVMTLIFPRRGKFNVTEKGGLLDRSYLDWSAVYPNVYLAAALLITLGVGLFRLAYTHNDAIVTDALLMNILWISISIVIVLAAISIGRESMQIRNSPRVDMVVPVTVCTADGRMFQYTSENMSYGGCLLHGHAPVEALPSGSMIHVLVPDMQETYPLPAKVIRATEKGSLALSWASTTIIQEAQIVRVIFGRLDAWTSWADYRPDSLPRSILLILRSIVDLFKPATFRQRQRAVSLKPKVSQPTLHKTAVIVRPKTGIVRVVAATLLASSLLGGGRAWAQQTPDDLPMPHGSGEIPRPSTPAQDIVSAPPGRANVPTSAGIASDVTGSPDRSGPAPASPTLPAATGGSLPSSNASGQAEPLGAGREELENAHTTSWSFTQLGSADTMIMTPWIPIQGLNFGVPPSEVVTAATLTLSGSLSPDMLPAGSGVTIFLNDQFIGVIHPDKLKPQLDALSFTINPLFFKEHNILTFHFAGQYTLSCGDQTSPLLWAKILGQSSISITSAPLPPARDLAALPAPFFNDAVLTPARIPFVMPSHSSPRTLEASAVLASWFGSLADYRGANFPVMAQLPPSGSAVVVGPANTLGPFLSGQAQVTGPTVLETVNANDAFGTLLIVTGRSDDEVVAAARSIAFGSKGFPHEQRIAAPQVSIDPRKPFDAPGFVTRTQPIRIGDLVALSSLQGYGYVPGTISVPFRTTPDIYTWRNHPLSMHFTVRGPLGTEIDRKRSHVDVSVNGIYLKSVSLAPPSDLPDWLRRLWPDASRVQSAHVSIPPWAIYGANTLGFYLESRPIGRRDCSGMTEDLRMSIDPDSTIDLTRAYHYTRLPNLAYFANSGFPFTRMADLSDTAIVLPSAHSAGMETAFLDLVGMIGASTHFPVSGLSVLYADTVSDNETRNLIVMENTASSPNFEKFLRGTPYSFTGTTLNYSRSSLLEPFRMLTRAVDTEVEGGVEKSLQSIGTATSMGDGGALIERRSPFSSNATMLIMLSENPQGLERLVQTMRDPKTQPRIQGDLVLVNGTQILATRNMPSYAVGSLPFWFWPDLYLGDHPFRVILLAVIGVGLGVLILFRVLTTHARRRAQELHRDK</sequence>
<dbReference type="InterPro" id="IPR050321">
    <property type="entry name" value="Glycosyltr_2/OpgH_subfam"/>
</dbReference>
<feature type="transmembrane region" description="Helical" evidence="13">
    <location>
        <begin position="546"/>
        <end position="567"/>
    </location>
</feature>
<accession>A0ABT1CJB7</accession>
<feature type="transmembrane region" description="Helical" evidence="13">
    <location>
        <begin position="49"/>
        <end position="66"/>
    </location>
</feature>
<keyword evidence="5 13" id="KW-0997">Cell inner membrane</keyword>
<comment type="catalytic activity">
    <reaction evidence="12 13">
        <text>[(1-&gt;4)-beta-D-glucosyl](n) + UDP-alpha-D-glucose = [(1-&gt;4)-beta-D-glucosyl](n+1) + UDP + H(+)</text>
        <dbReference type="Rhea" id="RHEA:19929"/>
        <dbReference type="Rhea" id="RHEA-COMP:10033"/>
        <dbReference type="Rhea" id="RHEA-COMP:10034"/>
        <dbReference type="ChEBI" id="CHEBI:15378"/>
        <dbReference type="ChEBI" id="CHEBI:18246"/>
        <dbReference type="ChEBI" id="CHEBI:58223"/>
        <dbReference type="ChEBI" id="CHEBI:58885"/>
        <dbReference type="EC" id="2.4.1.12"/>
    </reaction>
</comment>
<keyword evidence="11 13" id="KW-0472">Membrane</keyword>
<keyword evidence="9 13" id="KW-0135">Cellulose biosynthesis</keyword>
<feature type="transmembrane region" description="Helical" evidence="13">
    <location>
        <begin position="516"/>
        <end position="534"/>
    </location>
</feature>
<evidence type="ECO:0000256" key="7">
    <source>
        <dbReference type="ARBA" id="ARBA00022679"/>
    </source>
</evidence>
<dbReference type="InterPro" id="IPR018513">
    <property type="entry name" value="Cell_synthase_bac"/>
</dbReference>
<keyword evidence="10 13" id="KW-1133">Transmembrane helix</keyword>
<dbReference type="Gene3D" id="3.90.550.10">
    <property type="entry name" value="Spore Coat Polysaccharide Biosynthesis Protein SpsA, Chain A"/>
    <property type="match status" value="1"/>
</dbReference>
<evidence type="ECO:0000256" key="4">
    <source>
        <dbReference type="ARBA" id="ARBA00022475"/>
    </source>
</evidence>
<dbReference type="EC" id="2.4.1.12" evidence="13"/>
<evidence type="ECO:0000256" key="1">
    <source>
        <dbReference type="ARBA" id="ARBA00004429"/>
    </source>
</evidence>
<keyword evidence="7 13" id="KW-0808">Transferase</keyword>
<keyword evidence="4 13" id="KW-1003">Cell membrane</keyword>
<dbReference type="Pfam" id="PF03552">
    <property type="entry name" value="Cellulose_synt"/>
    <property type="match status" value="1"/>
</dbReference>
<evidence type="ECO:0000256" key="6">
    <source>
        <dbReference type="ARBA" id="ARBA00022676"/>
    </source>
</evidence>
<dbReference type="RefSeq" id="WP_252849957.1">
    <property type="nucleotide sequence ID" value="NZ_BAPW01000047.1"/>
</dbReference>
<feature type="transmembrane region" description="Helical" evidence="13">
    <location>
        <begin position="398"/>
        <end position="416"/>
    </location>
</feature>
<keyword evidence="18" id="KW-1185">Reference proteome</keyword>
<protein>
    <recommendedName>
        <fullName evidence="13">Cellulose synthase</fullName>
        <ecNumber evidence="13">2.4.1.12</ecNumber>
    </recommendedName>
</protein>
<dbReference type="PANTHER" id="PTHR43867">
    <property type="entry name" value="CELLULOSE SYNTHASE CATALYTIC SUBUNIT A [UDP-FORMING]"/>
    <property type="match status" value="1"/>
</dbReference>
<dbReference type="InterPro" id="IPR005150">
    <property type="entry name" value="Cellulose_synth"/>
</dbReference>
<keyword evidence="13" id="KW-0973">c-di-GMP</keyword>
<dbReference type="InterPro" id="IPR009875">
    <property type="entry name" value="PilZ_domain"/>
</dbReference>
<dbReference type="InterPro" id="IPR001173">
    <property type="entry name" value="Glyco_trans_2-like"/>
</dbReference>
<comment type="subcellular location">
    <subcellularLocation>
        <location evidence="1">Cell inner membrane</location>
        <topology evidence="1">Multi-pass membrane protein</topology>
    </subcellularLocation>
</comment>
<dbReference type="Gene3D" id="2.40.10.220">
    <property type="entry name" value="predicted glycosyltransferase like domains"/>
    <property type="match status" value="1"/>
</dbReference>
<feature type="transmembrane region" description="Helical" evidence="13">
    <location>
        <begin position="25"/>
        <end position="43"/>
    </location>
</feature>
<comment type="cofactor">
    <cofactor evidence="13">
        <name>Mg(2+)</name>
        <dbReference type="ChEBI" id="CHEBI:18420"/>
    </cofactor>
</comment>
<evidence type="ECO:0000256" key="12">
    <source>
        <dbReference type="ARBA" id="ARBA00048682"/>
    </source>
</evidence>
<feature type="transmembrane region" description="Helical" evidence="13">
    <location>
        <begin position="1531"/>
        <end position="1550"/>
    </location>
</feature>
<dbReference type="CDD" id="cd06421">
    <property type="entry name" value="CESA_CelA_like"/>
    <property type="match status" value="1"/>
</dbReference>
<feature type="transmembrane region" description="Helical" evidence="13">
    <location>
        <begin position="436"/>
        <end position="456"/>
    </location>
</feature>
<evidence type="ECO:0000313" key="18">
    <source>
        <dbReference type="Proteomes" id="UP001523401"/>
    </source>
</evidence>
<evidence type="ECO:0000313" key="17">
    <source>
        <dbReference type="EMBL" id="MCO6160961.1"/>
    </source>
</evidence>
<dbReference type="InterPro" id="IPR003919">
    <property type="entry name" value="Cell_synth_A"/>
</dbReference>
<evidence type="ECO:0000256" key="5">
    <source>
        <dbReference type="ARBA" id="ARBA00022519"/>
    </source>
</evidence>